<evidence type="ECO:0000256" key="1">
    <source>
        <dbReference type="SAM" id="MobiDB-lite"/>
    </source>
</evidence>
<evidence type="ECO:0000313" key="3">
    <source>
        <dbReference type="Proteomes" id="UP001174997"/>
    </source>
</evidence>
<reference evidence="2" key="1">
    <citation type="submission" date="2023-06" db="EMBL/GenBank/DDBJ databases">
        <title>Genome-scale phylogeny and comparative genomics of the fungal order Sordariales.</title>
        <authorList>
            <consortium name="Lawrence Berkeley National Laboratory"/>
            <person name="Hensen N."/>
            <person name="Bonometti L."/>
            <person name="Westerberg I."/>
            <person name="Brannstrom I.O."/>
            <person name="Guillou S."/>
            <person name="Cros-Aarteil S."/>
            <person name="Calhoun S."/>
            <person name="Haridas S."/>
            <person name="Kuo A."/>
            <person name="Mondo S."/>
            <person name="Pangilinan J."/>
            <person name="Riley R."/>
            <person name="Labutti K."/>
            <person name="Andreopoulos B."/>
            <person name="Lipzen A."/>
            <person name="Chen C."/>
            <person name="Yanf M."/>
            <person name="Daum C."/>
            <person name="Ng V."/>
            <person name="Clum A."/>
            <person name="Steindorff A."/>
            <person name="Ohm R."/>
            <person name="Martin F."/>
            <person name="Silar P."/>
            <person name="Natvig D."/>
            <person name="Lalanne C."/>
            <person name="Gautier V."/>
            <person name="Ament-Velasquez S.L."/>
            <person name="Kruys A."/>
            <person name="Hutchinson M.I."/>
            <person name="Powell A.J."/>
            <person name="Barry K."/>
            <person name="Miller A.N."/>
            <person name="Grigoriev I.V."/>
            <person name="Debuchy R."/>
            <person name="Gladieux P."/>
            <person name="Thoren M.H."/>
            <person name="Johannesson H."/>
        </authorList>
    </citation>
    <scope>NUCLEOTIDE SEQUENCE</scope>
    <source>
        <strain evidence="2">CBS 307.81</strain>
    </source>
</reference>
<accession>A0AA40D9T9</accession>
<feature type="region of interest" description="Disordered" evidence="1">
    <location>
        <begin position="191"/>
        <end position="213"/>
    </location>
</feature>
<evidence type="ECO:0000313" key="2">
    <source>
        <dbReference type="EMBL" id="KAK0665912.1"/>
    </source>
</evidence>
<keyword evidence="3" id="KW-1185">Reference proteome</keyword>
<proteinExistence type="predicted"/>
<dbReference type="Proteomes" id="UP001174997">
    <property type="component" value="Unassembled WGS sequence"/>
</dbReference>
<dbReference type="EMBL" id="JAULSY010000099">
    <property type="protein sequence ID" value="KAK0665912.1"/>
    <property type="molecule type" value="Genomic_DNA"/>
</dbReference>
<organism evidence="2 3">
    <name type="scientific">Cercophora samala</name>
    <dbReference type="NCBI Taxonomy" id="330535"/>
    <lineage>
        <taxon>Eukaryota</taxon>
        <taxon>Fungi</taxon>
        <taxon>Dikarya</taxon>
        <taxon>Ascomycota</taxon>
        <taxon>Pezizomycotina</taxon>
        <taxon>Sordariomycetes</taxon>
        <taxon>Sordariomycetidae</taxon>
        <taxon>Sordariales</taxon>
        <taxon>Lasiosphaeriaceae</taxon>
        <taxon>Cercophora</taxon>
    </lineage>
</organism>
<comment type="caution">
    <text evidence="2">The sequence shown here is derived from an EMBL/GenBank/DDBJ whole genome shotgun (WGS) entry which is preliminary data.</text>
</comment>
<protein>
    <submittedName>
        <fullName evidence="2">Uncharacterized protein</fullName>
    </submittedName>
</protein>
<name>A0AA40D9T9_9PEZI</name>
<gene>
    <name evidence="2" type="ORF">QBC41DRAFT_158779</name>
</gene>
<sequence>MANLTLESRQFERDLRHSAKERKRVKDHNVKWQYGNRFLSGVVTEGWFDQTKPVKYANDAQIAKVKPEKRLADRYHYHRKPTVGQNIVKGRSSWGTPDSAIRNRLAKSINAADLDGVNANNVGGFAGAQDDVLYSFDRQELSPGRRPVRLEVFVKAGNTQKETERLVEKEYEVVDGNGEAVKGRRAKRVLRSGTSERKEEEEPVVVEGGFELV</sequence>
<dbReference type="AlphaFoldDB" id="A0AA40D9T9"/>